<gene>
    <name evidence="9" type="ORF">Oscil6304_0344</name>
</gene>
<feature type="transmembrane region" description="Helical" evidence="7">
    <location>
        <begin position="139"/>
        <end position="161"/>
    </location>
</feature>
<name>K9TC31_9CYAN</name>
<dbReference type="Pfam" id="PF00528">
    <property type="entry name" value="BPD_transp_1"/>
    <property type="match status" value="1"/>
</dbReference>
<evidence type="ECO:0000313" key="9">
    <source>
        <dbReference type="EMBL" id="AFY80095.1"/>
    </source>
</evidence>
<evidence type="ECO:0000256" key="2">
    <source>
        <dbReference type="ARBA" id="ARBA00022448"/>
    </source>
</evidence>
<dbReference type="CDD" id="cd06261">
    <property type="entry name" value="TM_PBP2"/>
    <property type="match status" value="1"/>
</dbReference>
<keyword evidence="3" id="KW-1003">Cell membrane</keyword>
<sequence length="308" mass="34611">MKPIPGLPQEKPNLGERVANQPAHQELMAKRKNQQRVSIILSYVVLTVLALLFIAPILFMIIGSFKPDNLVLVEAGSLKAFVPDNPSLQNYEDVFARVNFTRFFWNSIFITGAIVLFGLLVNSMAAYAFSRLQWRGRDIIFPVIIALMIIPFEAIAVPLFFQMTWLGLRNTYTAQIIPFIANAFSIYLFYTFFIVLPKELEEAARVDGAGPIRTFFEIIVPVSKPVFASVAILTFLTQWGSFLWPTMIAVGERVRPLPVAIAQFQTLPPIQWGDIMAFGVMMVAPMLVIFLIFQKWFVQGVASSGIKG</sequence>
<dbReference type="EMBL" id="CP003607">
    <property type="protein sequence ID" value="AFY80095.1"/>
    <property type="molecule type" value="Genomic_DNA"/>
</dbReference>
<evidence type="ECO:0000256" key="4">
    <source>
        <dbReference type="ARBA" id="ARBA00022692"/>
    </source>
</evidence>
<dbReference type="GO" id="GO:0055085">
    <property type="term" value="P:transmembrane transport"/>
    <property type="evidence" value="ECO:0007669"/>
    <property type="project" value="InterPro"/>
</dbReference>
<accession>K9TC31</accession>
<keyword evidence="10" id="KW-1185">Reference proteome</keyword>
<feature type="transmembrane region" description="Helical" evidence="7">
    <location>
        <begin position="176"/>
        <end position="196"/>
    </location>
</feature>
<protein>
    <submittedName>
        <fullName evidence="9">Carbohydrate ABC transporter membrane protein 2, CUT1 family</fullName>
    </submittedName>
</protein>
<feature type="transmembrane region" description="Helical" evidence="7">
    <location>
        <begin position="103"/>
        <end position="127"/>
    </location>
</feature>
<dbReference type="Gene3D" id="1.10.3720.10">
    <property type="entry name" value="MetI-like"/>
    <property type="match status" value="1"/>
</dbReference>
<dbReference type="KEGG" id="oac:Oscil6304_0344"/>
<feature type="transmembrane region" description="Helical" evidence="7">
    <location>
        <begin position="40"/>
        <end position="62"/>
    </location>
</feature>
<evidence type="ECO:0000259" key="8">
    <source>
        <dbReference type="PROSITE" id="PS50928"/>
    </source>
</evidence>
<keyword evidence="6 7" id="KW-0472">Membrane</keyword>
<evidence type="ECO:0000256" key="6">
    <source>
        <dbReference type="ARBA" id="ARBA00023136"/>
    </source>
</evidence>
<dbReference type="PANTHER" id="PTHR43744">
    <property type="entry name" value="ABC TRANSPORTER PERMEASE PROTEIN MG189-RELATED-RELATED"/>
    <property type="match status" value="1"/>
</dbReference>
<keyword evidence="2 7" id="KW-0813">Transport</keyword>
<feature type="domain" description="ABC transmembrane type-1" evidence="8">
    <location>
        <begin position="104"/>
        <end position="293"/>
    </location>
</feature>
<dbReference type="PROSITE" id="PS50928">
    <property type="entry name" value="ABC_TM1"/>
    <property type="match status" value="1"/>
</dbReference>
<keyword evidence="4 7" id="KW-0812">Transmembrane</keyword>
<dbReference type="InParanoid" id="K9TC31"/>
<evidence type="ECO:0000256" key="5">
    <source>
        <dbReference type="ARBA" id="ARBA00022989"/>
    </source>
</evidence>
<dbReference type="HOGENOM" id="CLU_016047_1_1_3"/>
<dbReference type="PANTHER" id="PTHR43744:SF12">
    <property type="entry name" value="ABC TRANSPORTER PERMEASE PROTEIN MG189-RELATED"/>
    <property type="match status" value="1"/>
</dbReference>
<evidence type="ECO:0000256" key="7">
    <source>
        <dbReference type="RuleBase" id="RU363032"/>
    </source>
</evidence>
<comment type="similarity">
    <text evidence="7">Belongs to the binding-protein-dependent transport system permease family.</text>
</comment>
<evidence type="ECO:0000256" key="3">
    <source>
        <dbReference type="ARBA" id="ARBA00022475"/>
    </source>
</evidence>
<dbReference type="InterPro" id="IPR035906">
    <property type="entry name" value="MetI-like_sf"/>
</dbReference>
<evidence type="ECO:0000313" key="10">
    <source>
        <dbReference type="Proteomes" id="UP000010367"/>
    </source>
</evidence>
<dbReference type="Proteomes" id="UP000010367">
    <property type="component" value="Chromosome"/>
</dbReference>
<evidence type="ECO:0000256" key="1">
    <source>
        <dbReference type="ARBA" id="ARBA00004651"/>
    </source>
</evidence>
<dbReference type="GO" id="GO:0005886">
    <property type="term" value="C:plasma membrane"/>
    <property type="evidence" value="ECO:0007669"/>
    <property type="project" value="UniProtKB-SubCell"/>
</dbReference>
<dbReference type="InterPro" id="IPR000515">
    <property type="entry name" value="MetI-like"/>
</dbReference>
<comment type="subcellular location">
    <subcellularLocation>
        <location evidence="1 7">Cell membrane</location>
        <topology evidence="1 7">Multi-pass membrane protein</topology>
    </subcellularLocation>
</comment>
<organism evidence="9 10">
    <name type="scientific">Oscillatoria acuminata PCC 6304</name>
    <dbReference type="NCBI Taxonomy" id="56110"/>
    <lineage>
        <taxon>Bacteria</taxon>
        <taxon>Bacillati</taxon>
        <taxon>Cyanobacteriota</taxon>
        <taxon>Cyanophyceae</taxon>
        <taxon>Oscillatoriophycideae</taxon>
        <taxon>Oscillatoriales</taxon>
        <taxon>Oscillatoriaceae</taxon>
        <taxon>Oscillatoria</taxon>
    </lineage>
</organism>
<feature type="transmembrane region" description="Helical" evidence="7">
    <location>
        <begin position="226"/>
        <end position="250"/>
    </location>
</feature>
<feature type="transmembrane region" description="Helical" evidence="7">
    <location>
        <begin position="270"/>
        <end position="293"/>
    </location>
</feature>
<keyword evidence="5 7" id="KW-1133">Transmembrane helix</keyword>
<dbReference type="RefSeq" id="WP_015146745.1">
    <property type="nucleotide sequence ID" value="NC_019693.1"/>
</dbReference>
<dbReference type="AlphaFoldDB" id="K9TC31"/>
<dbReference type="SUPFAM" id="SSF161098">
    <property type="entry name" value="MetI-like"/>
    <property type="match status" value="1"/>
</dbReference>
<proteinExistence type="inferred from homology"/>
<dbReference type="STRING" id="56110.Oscil6304_0344"/>
<reference evidence="9 10" key="1">
    <citation type="submission" date="2012-06" db="EMBL/GenBank/DDBJ databases">
        <title>Finished chromosome of genome of Oscillatoria acuminata PCC 6304.</title>
        <authorList>
            <consortium name="US DOE Joint Genome Institute"/>
            <person name="Gugger M."/>
            <person name="Coursin T."/>
            <person name="Rippka R."/>
            <person name="Tandeau De Marsac N."/>
            <person name="Huntemann M."/>
            <person name="Wei C.-L."/>
            <person name="Han J."/>
            <person name="Detter J.C."/>
            <person name="Han C."/>
            <person name="Tapia R."/>
            <person name="Davenport K."/>
            <person name="Daligault H."/>
            <person name="Erkkila T."/>
            <person name="Gu W."/>
            <person name="Munk A.C.C."/>
            <person name="Teshima H."/>
            <person name="Xu Y."/>
            <person name="Chain P."/>
            <person name="Chen A."/>
            <person name="Krypides N."/>
            <person name="Mavromatis K."/>
            <person name="Markowitz V."/>
            <person name="Szeto E."/>
            <person name="Ivanova N."/>
            <person name="Mikhailova N."/>
            <person name="Ovchinnikova G."/>
            <person name="Pagani I."/>
            <person name="Pati A."/>
            <person name="Goodwin L."/>
            <person name="Peters L."/>
            <person name="Pitluck S."/>
            <person name="Woyke T."/>
            <person name="Kerfeld C."/>
        </authorList>
    </citation>
    <scope>NUCLEOTIDE SEQUENCE [LARGE SCALE GENOMIC DNA]</scope>
    <source>
        <strain evidence="9 10">PCC 6304</strain>
    </source>
</reference>
<dbReference type="eggNOG" id="COG0395">
    <property type="taxonomic scope" value="Bacteria"/>
</dbReference>
<dbReference type="PATRIC" id="fig|56110.3.peg.425"/>